<evidence type="ECO:0000313" key="1">
    <source>
        <dbReference type="EMBL" id="ETL34521.1"/>
    </source>
</evidence>
<reference evidence="1" key="1">
    <citation type="submission" date="2013-11" db="EMBL/GenBank/DDBJ databases">
        <title>The Genome Sequence of Phytophthora parasitica CJ05E6.</title>
        <authorList>
            <consortium name="The Broad Institute Genomics Platform"/>
            <person name="Russ C."/>
            <person name="Tyler B."/>
            <person name="Panabieres F."/>
            <person name="Shan W."/>
            <person name="Tripathy S."/>
            <person name="Grunwald N."/>
            <person name="Machado M."/>
            <person name="Johnson C.S."/>
            <person name="Arredondo F."/>
            <person name="Hong C."/>
            <person name="Coffey M."/>
            <person name="Young S.K."/>
            <person name="Zeng Q."/>
            <person name="Gargeya S."/>
            <person name="Fitzgerald M."/>
            <person name="Abouelleil A."/>
            <person name="Alvarado L."/>
            <person name="Chapman S.B."/>
            <person name="Gainer-Dewar J."/>
            <person name="Goldberg J."/>
            <person name="Griggs A."/>
            <person name="Gujja S."/>
            <person name="Hansen M."/>
            <person name="Howarth C."/>
            <person name="Imamovic A."/>
            <person name="Ireland A."/>
            <person name="Larimer J."/>
            <person name="McCowan C."/>
            <person name="Murphy C."/>
            <person name="Pearson M."/>
            <person name="Poon T.W."/>
            <person name="Priest M."/>
            <person name="Roberts A."/>
            <person name="Saif S."/>
            <person name="Shea T."/>
            <person name="Sykes S."/>
            <person name="Wortman J."/>
            <person name="Nusbaum C."/>
            <person name="Birren B."/>
        </authorList>
    </citation>
    <scope>NUCLEOTIDE SEQUENCE [LARGE SCALE GENOMIC DNA]</scope>
    <source>
        <strain evidence="1">CJ05E6</strain>
    </source>
</reference>
<dbReference type="AlphaFoldDB" id="W2IK56"/>
<sequence length="129" mass="15006">NNKKNGFSDVTILEFLLKAYPGKRNKKFATLIESLMNVPNLGIIAGNMQAHHFRKWLDFPFNPKRIASLLVGSIPTSDMRLPETDLRYKTWEDYYTFTTQSKTYDEFVLKRVKTYFGNGSRYDTVVILV</sequence>
<feature type="non-terminal residue" evidence="1">
    <location>
        <position position="1"/>
    </location>
</feature>
<dbReference type="Proteomes" id="UP000053864">
    <property type="component" value="Unassembled WGS sequence"/>
</dbReference>
<dbReference type="EMBL" id="KI674324">
    <property type="protein sequence ID" value="ETL34521.1"/>
    <property type="molecule type" value="Genomic_DNA"/>
</dbReference>
<organism evidence="1">
    <name type="scientific">Phytophthora nicotianae</name>
    <name type="common">Potato buckeye rot agent</name>
    <name type="synonym">Phytophthora parasitica</name>
    <dbReference type="NCBI Taxonomy" id="4792"/>
    <lineage>
        <taxon>Eukaryota</taxon>
        <taxon>Sar</taxon>
        <taxon>Stramenopiles</taxon>
        <taxon>Oomycota</taxon>
        <taxon>Peronosporomycetes</taxon>
        <taxon>Peronosporales</taxon>
        <taxon>Peronosporaceae</taxon>
        <taxon>Phytophthora</taxon>
    </lineage>
</organism>
<accession>W2IK56</accession>
<name>W2IK56_PHYNI</name>
<proteinExistence type="predicted"/>
<gene>
    <name evidence="1" type="ORF">L916_13263</name>
</gene>
<protein>
    <submittedName>
        <fullName evidence="1">Uncharacterized protein</fullName>
    </submittedName>
</protein>
<dbReference type="VEuPathDB" id="FungiDB:PPTG_21356"/>